<dbReference type="PROSITE" id="PS50035">
    <property type="entry name" value="PLD"/>
    <property type="match status" value="1"/>
</dbReference>
<comment type="caution">
    <text evidence="2">The sequence shown here is derived from an EMBL/GenBank/DDBJ whole genome shotgun (WGS) entry which is preliminary data.</text>
</comment>
<dbReference type="PANTHER" id="PTHR21248">
    <property type="entry name" value="CARDIOLIPIN SYNTHASE"/>
    <property type="match status" value="1"/>
</dbReference>
<organism evidence="2 3">
    <name type="scientific">Legionella norrlandica</name>
    <dbReference type="NCBI Taxonomy" id="1498499"/>
    <lineage>
        <taxon>Bacteria</taxon>
        <taxon>Pseudomonadati</taxon>
        <taxon>Pseudomonadota</taxon>
        <taxon>Gammaproteobacteria</taxon>
        <taxon>Legionellales</taxon>
        <taxon>Legionellaceae</taxon>
        <taxon>Legionella</taxon>
    </lineage>
</organism>
<dbReference type="GO" id="GO:0032049">
    <property type="term" value="P:cardiolipin biosynthetic process"/>
    <property type="evidence" value="ECO:0007669"/>
    <property type="project" value="UniProtKB-ARBA"/>
</dbReference>
<dbReference type="Proteomes" id="UP000054422">
    <property type="component" value="Unassembled WGS sequence"/>
</dbReference>
<proteinExistence type="predicted"/>
<dbReference type="OrthoDB" id="5637273at2"/>
<evidence type="ECO:0000259" key="1">
    <source>
        <dbReference type="PROSITE" id="PS50035"/>
    </source>
</evidence>
<dbReference type="SUPFAM" id="SSF56024">
    <property type="entry name" value="Phospholipase D/nuclease"/>
    <property type="match status" value="2"/>
</dbReference>
<keyword evidence="3" id="KW-1185">Reference proteome</keyword>
<accession>A0A0A2SQ95</accession>
<dbReference type="GO" id="GO:0030572">
    <property type="term" value="F:phosphatidyltransferase activity"/>
    <property type="evidence" value="ECO:0007669"/>
    <property type="project" value="UniProtKB-ARBA"/>
</dbReference>
<evidence type="ECO:0000313" key="2">
    <source>
        <dbReference type="EMBL" id="KGP63310.1"/>
    </source>
</evidence>
<reference evidence="2 3" key="1">
    <citation type="submission" date="2014-05" db="EMBL/GenBank/DDBJ databases">
        <authorList>
            <person name="Rizzardi K."/>
            <person name="Winiecka-Krusnell J."/>
            <person name="Ramliden M."/>
            <person name="Alm E."/>
            <person name="Andersson S."/>
            <person name="Byfors S."/>
        </authorList>
    </citation>
    <scope>NUCLEOTIDE SEQUENCE [LARGE SCALE GENOMIC DNA]</scope>
    <source>
        <strain evidence="2 3">LEGN</strain>
    </source>
</reference>
<gene>
    <name evidence="2" type="ORF">EP47_09260</name>
</gene>
<dbReference type="Pfam" id="PF13091">
    <property type="entry name" value="PLDc_2"/>
    <property type="match status" value="2"/>
</dbReference>
<dbReference type="AlphaFoldDB" id="A0A0A2SQ95"/>
<protein>
    <recommendedName>
        <fullName evidence="1">PLD phosphodiesterase domain-containing protein</fullName>
    </recommendedName>
</protein>
<dbReference type="InterPro" id="IPR001736">
    <property type="entry name" value="PLipase_D/transphosphatidylase"/>
</dbReference>
<dbReference type="STRING" id="1498499.EP47_09260"/>
<dbReference type="EMBL" id="JNCF01000020">
    <property type="protein sequence ID" value="KGP63310.1"/>
    <property type="molecule type" value="Genomic_DNA"/>
</dbReference>
<sequence length="439" mass="49682">MLGFFERNLKEMEDAFSSNSFLMTKIIEAATLSSGQGTVPVEKMVSTINPSQIEIVSGSENVYSLIVRKIREAKKQILIQAFVWDPSTQVVKEIRDALCELKDEVEVFLLVDQLDRFARFFYQGEISFMKPKHDATSLGLDNLPPNIKLHIGTYVHNSIASNHNKAVWIDGDVILTGANFQPQNYGPHRFHDAGIFIPKGASDAVFYDFQAMWNKRTNKYEAPDSSPIYLEQKPIETGGNPCSMLYVTNTIRPYPAILPFYKAPLPKDPLNNAYMAAIKHAKHIIQIAVPNLNTPEIIHALADFINCRNGHVELLMGEKFNDLREKFYGGTNQNTVEYFRSLIDEGKQENLQIRWFHRVSNVSKKPDVIHMKFMVIDGQVIIYGSANLDLLSLHNSHETNVVIDNAELAQKAIKLLYEPIFANGIPVLIPEKRSCFPSL</sequence>
<dbReference type="InterPro" id="IPR025202">
    <property type="entry name" value="PLD-like_dom"/>
</dbReference>
<feature type="domain" description="PLD phosphodiesterase" evidence="1">
    <location>
        <begin position="365"/>
        <end position="392"/>
    </location>
</feature>
<dbReference type="SMART" id="SM00155">
    <property type="entry name" value="PLDc"/>
    <property type="match status" value="2"/>
</dbReference>
<dbReference type="Gene3D" id="3.30.870.10">
    <property type="entry name" value="Endonuclease Chain A"/>
    <property type="match status" value="2"/>
</dbReference>
<dbReference type="PANTHER" id="PTHR21248:SF22">
    <property type="entry name" value="PHOSPHOLIPASE D"/>
    <property type="match status" value="1"/>
</dbReference>
<evidence type="ECO:0000313" key="3">
    <source>
        <dbReference type="Proteomes" id="UP000054422"/>
    </source>
</evidence>
<name>A0A0A2SQ95_9GAMM</name>